<name>A0ABT6NEE5_9FIRM</name>
<dbReference type="RefSeq" id="WP_281094689.1">
    <property type="nucleotide sequence ID" value="NZ_JARYZI010000007.1"/>
</dbReference>
<keyword evidence="2 5" id="KW-0378">Hydrolase</keyword>
<dbReference type="Gene3D" id="3.40.50.1820">
    <property type="entry name" value="alpha/beta hydrolase"/>
    <property type="match status" value="1"/>
</dbReference>
<dbReference type="InterPro" id="IPR029058">
    <property type="entry name" value="AB_hydrolase_fold"/>
</dbReference>
<dbReference type="InterPro" id="IPR000073">
    <property type="entry name" value="AB_hydrolase_1"/>
</dbReference>
<comment type="caution">
    <text evidence="5">The sequence shown here is derived from an EMBL/GenBank/DDBJ whole genome shotgun (WGS) entry which is preliminary data.</text>
</comment>
<dbReference type="EMBL" id="JARYZI010000007">
    <property type="protein sequence ID" value="MDH8678799.1"/>
    <property type="molecule type" value="Genomic_DNA"/>
</dbReference>
<sequence>MNTFIHATLNVVFAILIILILGCLVIVIIKSLIILGQFLLNKKNQINGRGLFKTFIKMIVFMVLILCVVGVSQWSAFTPRIEGENSISELREVEFNGRKQWVSIRGENKDAPILLFLAGGPGGSQLAAVRYEMPELEKEFVVVGWDQPGSAKSYGSRKDLKPSNYVEDGIALTDYLRDRFNQEKIYIVGESWGSYLGIMMADNEPQKFYGIINTGQMVNFLETEVIDYTKALELSLEKGDTEKTARLIKIGKPPYYGVDVTWRSAEYLNYLTEEMNQNPEINNPGYETIRDILSPEYGILDKFNYLLGILNTFNDVYQQLYEVDIRETQSKLEVPIKFLIGRHDLNAPTSLAKAYFDLLEAPLKEFIWFEHSGHSPWINESAAFVDEVIKSKEAWHDLNSLSQ</sequence>
<keyword evidence="3" id="KW-0472">Membrane</keyword>
<dbReference type="Proteomes" id="UP001158045">
    <property type="component" value="Unassembled WGS sequence"/>
</dbReference>
<evidence type="ECO:0000313" key="5">
    <source>
        <dbReference type="EMBL" id="MDH8678799.1"/>
    </source>
</evidence>
<proteinExistence type="inferred from homology"/>
<dbReference type="SUPFAM" id="SSF53474">
    <property type="entry name" value="alpha/beta-Hydrolases"/>
    <property type="match status" value="1"/>
</dbReference>
<organism evidence="5 6">
    <name type="scientific">Fusibacter bizertensis</name>
    <dbReference type="NCBI Taxonomy" id="1488331"/>
    <lineage>
        <taxon>Bacteria</taxon>
        <taxon>Bacillati</taxon>
        <taxon>Bacillota</taxon>
        <taxon>Clostridia</taxon>
        <taxon>Eubacteriales</taxon>
        <taxon>Eubacteriales Family XII. Incertae Sedis</taxon>
        <taxon>Fusibacter</taxon>
    </lineage>
</organism>
<keyword evidence="6" id="KW-1185">Reference proteome</keyword>
<feature type="transmembrane region" description="Helical" evidence="3">
    <location>
        <begin position="55"/>
        <end position="77"/>
    </location>
</feature>
<comment type="similarity">
    <text evidence="1">Belongs to the peptidase S33 family.</text>
</comment>
<reference evidence="5 6" key="1">
    <citation type="submission" date="2023-04" db="EMBL/GenBank/DDBJ databases">
        <title>Fusibacter bizertensis strain WBS, isolated from littoral bottom sediments of the Arctic seas - biochemical and genomic analysis.</title>
        <authorList>
            <person name="Brioukhanov A.L."/>
        </authorList>
    </citation>
    <scope>NUCLEOTIDE SEQUENCE [LARGE SCALE GENOMIC DNA]</scope>
    <source>
        <strain evidence="5 6">WBS</strain>
    </source>
</reference>
<keyword evidence="3" id="KW-1133">Transmembrane helix</keyword>
<evidence type="ECO:0000259" key="4">
    <source>
        <dbReference type="Pfam" id="PF00561"/>
    </source>
</evidence>
<dbReference type="InterPro" id="IPR002410">
    <property type="entry name" value="Peptidase_S33"/>
</dbReference>
<dbReference type="PRINTS" id="PR00793">
    <property type="entry name" value="PROAMNOPTASE"/>
</dbReference>
<feature type="domain" description="AB hydrolase-1" evidence="4">
    <location>
        <begin position="112"/>
        <end position="217"/>
    </location>
</feature>
<evidence type="ECO:0000256" key="3">
    <source>
        <dbReference type="SAM" id="Phobius"/>
    </source>
</evidence>
<evidence type="ECO:0000256" key="2">
    <source>
        <dbReference type="ARBA" id="ARBA00022801"/>
    </source>
</evidence>
<dbReference type="GO" id="GO:0016787">
    <property type="term" value="F:hydrolase activity"/>
    <property type="evidence" value="ECO:0007669"/>
    <property type="project" value="UniProtKB-KW"/>
</dbReference>
<gene>
    <name evidence="5" type="ORF">QE109_11605</name>
</gene>
<accession>A0ABT6NEE5</accession>
<dbReference type="Pfam" id="PF00561">
    <property type="entry name" value="Abhydrolase_1"/>
    <property type="match status" value="1"/>
</dbReference>
<protein>
    <submittedName>
        <fullName evidence="5">Alpha/beta hydrolase</fullName>
    </submittedName>
</protein>
<keyword evidence="3" id="KW-0812">Transmembrane</keyword>
<feature type="transmembrane region" description="Helical" evidence="3">
    <location>
        <begin position="12"/>
        <end position="35"/>
    </location>
</feature>
<evidence type="ECO:0000313" key="6">
    <source>
        <dbReference type="Proteomes" id="UP001158045"/>
    </source>
</evidence>
<evidence type="ECO:0000256" key="1">
    <source>
        <dbReference type="ARBA" id="ARBA00010088"/>
    </source>
</evidence>